<reference evidence="5" key="1">
    <citation type="submission" date="2018-09" db="EMBL/GenBank/DDBJ databases">
        <authorList>
            <person name="Zhu H."/>
        </authorList>
    </citation>
    <scope>NUCLEOTIDE SEQUENCE [LARGE SCALE GENOMIC DNA]</scope>
    <source>
        <strain evidence="5">K1W22B-1</strain>
    </source>
</reference>
<accession>A0A3A5H3A1</accession>
<sequence>MNTIISKASILCVASAVMLSLSACGGSGASTTVSSDCTPKHSDISTVKTGTLTVGVIDYPPFSSYNDGKPDGIDISIVKKIAADDCLEVSWQPATYADAITSIAQGNLDIATGSIAVTEDRMKAVDFSSSLYVEAMGITTKAGAKTIEEVRDMDGKVGTVDGYMTNADLEKIFGDRLISYPSPVELKADFDAGRLIADFETYAVAALQFKGNSDVTVVPATGDVGEDFGSLNNPAEDGFPLTKGNASLKTAISDGIKAQQADGSLGKLLEAVGLSADLAKVSSEQYVVPAS</sequence>
<feature type="signal peptide" evidence="2">
    <location>
        <begin position="1"/>
        <end position="29"/>
    </location>
</feature>
<evidence type="ECO:0000259" key="3">
    <source>
        <dbReference type="SMART" id="SM00062"/>
    </source>
</evidence>
<dbReference type="CDD" id="cd13530">
    <property type="entry name" value="PBP2_peptides_like"/>
    <property type="match status" value="1"/>
</dbReference>
<comment type="caution">
    <text evidence="4">The sequence shown here is derived from an EMBL/GenBank/DDBJ whole genome shotgun (WGS) entry which is preliminary data.</text>
</comment>
<evidence type="ECO:0000256" key="1">
    <source>
        <dbReference type="ARBA" id="ARBA00022729"/>
    </source>
</evidence>
<feature type="chain" id="PRO_5017270770" evidence="2">
    <location>
        <begin position="30"/>
        <end position="291"/>
    </location>
</feature>
<evidence type="ECO:0000313" key="5">
    <source>
        <dbReference type="Proteomes" id="UP000276542"/>
    </source>
</evidence>
<dbReference type="AlphaFoldDB" id="A0A3A5H3A1"/>
<keyword evidence="5" id="KW-1185">Reference proteome</keyword>
<dbReference type="Pfam" id="PF00497">
    <property type="entry name" value="SBP_bac_3"/>
    <property type="match status" value="1"/>
</dbReference>
<gene>
    <name evidence="4" type="ORF">D4739_02825</name>
</gene>
<name>A0A3A5H3A1_9ACTN</name>
<dbReference type="Gene3D" id="3.40.190.10">
    <property type="entry name" value="Periplasmic binding protein-like II"/>
    <property type="match status" value="2"/>
</dbReference>
<evidence type="ECO:0000313" key="4">
    <source>
        <dbReference type="EMBL" id="RJS45256.1"/>
    </source>
</evidence>
<keyword evidence="1 2" id="KW-0732">Signal</keyword>
<dbReference type="EMBL" id="QYRP01000002">
    <property type="protein sequence ID" value="RJS45256.1"/>
    <property type="molecule type" value="Genomic_DNA"/>
</dbReference>
<feature type="domain" description="Solute-binding protein family 3/N-terminal" evidence="3">
    <location>
        <begin position="51"/>
        <end position="276"/>
    </location>
</feature>
<dbReference type="PANTHER" id="PTHR35936">
    <property type="entry name" value="MEMBRANE-BOUND LYTIC MUREIN TRANSGLYCOSYLASE F"/>
    <property type="match status" value="1"/>
</dbReference>
<dbReference type="Proteomes" id="UP000276542">
    <property type="component" value="Unassembled WGS sequence"/>
</dbReference>
<proteinExistence type="predicted"/>
<dbReference type="PANTHER" id="PTHR35936:SF17">
    <property type="entry name" value="ARGININE-BINDING EXTRACELLULAR PROTEIN ARTP"/>
    <property type="match status" value="1"/>
</dbReference>
<dbReference type="SUPFAM" id="SSF53850">
    <property type="entry name" value="Periplasmic binding protein-like II"/>
    <property type="match status" value="1"/>
</dbReference>
<protein>
    <submittedName>
        <fullName evidence="4">Amino acid ABC transporter substrate-binding protein</fullName>
    </submittedName>
</protein>
<dbReference type="OrthoDB" id="8454826at2"/>
<dbReference type="SMART" id="SM00062">
    <property type="entry name" value="PBPb"/>
    <property type="match status" value="1"/>
</dbReference>
<dbReference type="InterPro" id="IPR001638">
    <property type="entry name" value="Solute-binding_3/MltF_N"/>
</dbReference>
<evidence type="ECO:0000256" key="2">
    <source>
        <dbReference type="SAM" id="SignalP"/>
    </source>
</evidence>
<organism evidence="4 5">
    <name type="scientific">Nocardioides cavernaquae</name>
    <dbReference type="NCBI Taxonomy" id="2321396"/>
    <lineage>
        <taxon>Bacteria</taxon>
        <taxon>Bacillati</taxon>
        <taxon>Actinomycetota</taxon>
        <taxon>Actinomycetes</taxon>
        <taxon>Propionibacteriales</taxon>
        <taxon>Nocardioidaceae</taxon>
        <taxon>Nocardioides</taxon>
    </lineage>
</organism>
<dbReference type="PROSITE" id="PS51257">
    <property type="entry name" value="PROKAR_LIPOPROTEIN"/>
    <property type="match status" value="1"/>
</dbReference>